<accession>A0AAU9J4M9</accession>
<comment type="caution">
    <text evidence="2">The sequence shown here is derived from an EMBL/GenBank/DDBJ whole genome shotgun (WGS) entry which is preliminary data.</text>
</comment>
<gene>
    <name evidence="2" type="ORF">BSTOLATCC_MIC30529</name>
</gene>
<keyword evidence="3" id="KW-1185">Reference proteome</keyword>
<evidence type="ECO:0000313" key="3">
    <source>
        <dbReference type="Proteomes" id="UP001162131"/>
    </source>
</evidence>
<keyword evidence="1" id="KW-0472">Membrane</keyword>
<keyword evidence="1" id="KW-1133">Transmembrane helix</keyword>
<organism evidence="2 3">
    <name type="scientific">Blepharisma stoltei</name>
    <dbReference type="NCBI Taxonomy" id="1481888"/>
    <lineage>
        <taxon>Eukaryota</taxon>
        <taxon>Sar</taxon>
        <taxon>Alveolata</taxon>
        <taxon>Ciliophora</taxon>
        <taxon>Postciliodesmatophora</taxon>
        <taxon>Heterotrichea</taxon>
        <taxon>Heterotrichida</taxon>
        <taxon>Blepharismidae</taxon>
        <taxon>Blepharisma</taxon>
    </lineage>
</organism>
<dbReference type="AlphaFoldDB" id="A0AAU9J4M9"/>
<dbReference type="Proteomes" id="UP001162131">
    <property type="component" value="Unassembled WGS sequence"/>
</dbReference>
<feature type="transmembrane region" description="Helical" evidence="1">
    <location>
        <begin position="41"/>
        <end position="62"/>
    </location>
</feature>
<protein>
    <recommendedName>
        <fullName evidence="4">NADH dehydrogenase subunit 4L</fullName>
    </recommendedName>
</protein>
<name>A0AAU9J4M9_9CILI</name>
<reference evidence="2" key="1">
    <citation type="submission" date="2021-09" db="EMBL/GenBank/DDBJ databases">
        <authorList>
            <consortium name="AG Swart"/>
            <person name="Singh M."/>
            <person name="Singh A."/>
            <person name="Seah K."/>
            <person name="Emmerich C."/>
        </authorList>
    </citation>
    <scope>NUCLEOTIDE SEQUENCE</scope>
    <source>
        <strain evidence="2">ATCC30299</strain>
    </source>
</reference>
<dbReference type="EMBL" id="CAJZBQ010000030">
    <property type="protein sequence ID" value="CAG9322149.1"/>
    <property type="molecule type" value="Genomic_DNA"/>
</dbReference>
<evidence type="ECO:0000256" key="1">
    <source>
        <dbReference type="SAM" id="Phobius"/>
    </source>
</evidence>
<feature type="transmembrane region" description="Helical" evidence="1">
    <location>
        <begin position="12"/>
        <end position="29"/>
    </location>
</feature>
<keyword evidence="1" id="KW-0812">Transmembrane</keyword>
<evidence type="ECO:0008006" key="4">
    <source>
        <dbReference type="Google" id="ProtNLM"/>
    </source>
</evidence>
<evidence type="ECO:0000313" key="2">
    <source>
        <dbReference type="EMBL" id="CAG9322149.1"/>
    </source>
</evidence>
<sequence>MRIFSLISSKMMIILFIDFSIRWEIVYLYRLTTVLITFKSILHNFFAICVKIQYSFIILYKLKLIQKKSLLMISSLYEIEKWHFLL</sequence>
<proteinExistence type="predicted"/>